<evidence type="ECO:0000256" key="3">
    <source>
        <dbReference type="SAM" id="MobiDB-lite"/>
    </source>
</evidence>
<comment type="similarity">
    <text evidence="2">Belongs to the CAF1 family.</text>
</comment>
<feature type="region of interest" description="Disordered" evidence="3">
    <location>
        <begin position="716"/>
        <end position="745"/>
    </location>
</feature>
<sequence length="782" mass="89054">MKQWPLLRFLSESLTRTLAAHSAYTLRFLSSATASPTFALKNVTKSNFESSLADLRRHVRDADFVAIDLEMTGVTSAPWRESFEFDRFDVQYLKVKDSAEKFAVVQFGVCPFRWDSSRHCFVAHPHNFYVFPRQELPVDGPSYEFLCQTTSIDFLAKYQFDFNACIYEGVSYLSREQENEMLRCLNSECDDEMSLLWRNMKEVRDTPLVSVADVLFSERMKNRFNEWRKELLQDRKGGSQFLETSNDMKQQFQTIFFKMRPALILNGFTAHQLRLIQLLICLKVVVDETIKFIFCVFIVIKKHFKDLVYIRSSGDGSYSELIVYIDSDNDKNLLMKEVKDGLRREAEMKIKTAVGFRHVIDLLSSEQKLIVGHNCLLDIAHIYNKFFGPLPLTAEDFVSSIHKYFPYMIDTKILLNTNNVLKHLMKNGSTSLSKAFSSLCPQIASSSKNSGLAFKPWVEVEVQVDDMREVSKPYMMQVLDVATYKSEHSSMHLCLESSNWNSGAKHEAGYDAFMTGCVFAQACSNLGIDFKKHSSSANLAHNKNLQKHVNHLYFSWVNGDIIDLSTGNRIAATAVCYNLKRRYPKILFSNIVIVWGFPSQLSSKKIRECISKVFGPISVTMIYHLDETAVFVQFSKPELVADFLVLKETLETIQDPISVLHPLSVLLEGGNTCAASYETYKEICSSPISKVMFADQAKAVGIKWKTKLIESKEKVKTQEDESFSKENGATDAASDPADKSKTRKIEDVIDDLSDDRISGSEIIDSLYAAQTKLSKHIRTTNL</sequence>
<comment type="caution">
    <text evidence="4">The sequence shown here is derived from an EMBL/GenBank/DDBJ whole genome shotgun (WGS) entry which is preliminary data.</text>
</comment>
<dbReference type="AlphaFoldDB" id="A0A438K0F6"/>
<dbReference type="Pfam" id="PF04857">
    <property type="entry name" value="CAF1"/>
    <property type="match status" value="1"/>
</dbReference>
<name>A0A438K0F6_VITVI</name>
<dbReference type="PANTHER" id="PTHR15092:SF22">
    <property type="entry name" value="POLY(A)-SPECIFIC RIBONUCLEASE PNLDC1"/>
    <property type="match status" value="1"/>
</dbReference>
<evidence type="ECO:0000256" key="1">
    <source>
        <dbReference type="ARBA" id="ARBA00001968"/>
    </source>
</evidence>
<dbReference type="Proteomes" id="UP000288805">
    <property type="component" value="Unassembled WGS sequence"/>
</dbReference>
<evidence type="ECO:0000313" key="4">
    <source>
        <dbReference type="EMBL" id="RVX14673.1"/>
    </source>
</evidence>
<dbReference type="GO" id="GO:0003676">
    <property type="term" value="F:nucleic acid binding"/>
    <property type="evidence" value="ECO:0007669"/>
    <property type="project" value="InterPro"/>
</dbReference>
<dbReference type="InterPro" id="IPR051181">
    <property type="entry name" value="CAF1_poly(A)_ribonucleases"/>
</dbReference>
<evidence type="ECO:0000256" key="2">
    <source>
        <dbReference type="ARBA" id="ARBA00008372"/>
    </source>
</evidence>
<accession>A0A438K0F6</accession>
<comment type="cofactor">
    <cofactor evidence="1">
        <name>a divalent metal cation</name>
        <dbReference type="ChEBI" id="CHEBI:60240"/>
    </cofactor>
</comment>
<dbReference type="InterPro" id="IPR012337">
    <property type="entry name" value="RNaseH-like_sf"/>
</dbReference>
<organism evidence="4 5">
    <name type="scientific">Vitis vinifera</name>
    <name type="common">Grape</name>
    <dbReference type="NCBI Taxonomy" id="29760"/>
    <lineage>
        <taxon>Eukaryota</taxon>
        <taxon>Viridiplantae</taxon>
        <taxon>Streptophyta</taxon>
        <taxon>Embryophyta</taxon>
        <taxon>Tracheophyta</taxon>
        <taxon>Spermatophyta</taxon>
        <taxon>Magnoliopsida</taxon>
        <taxon>eudicotyledons</taxon>
        <taxon>Gunneridae</taxon>
        <taxon>Pentapetalae</taxon>
        <taxon>rosids</taxon>
        <taxon>Vitales</taxon>
        <taxon>Vitaceae</taxon>
        <taxon>Viteae</taxon>
        <taxon>Vitis</taxon>
    </lineage>
</organism>
<gene>
    <name evidence="4" type="primary">PARN</name>
    <name evidence="4" type="ORF">CK203_011990</name>
</gene>
<feature type="compositionally biased region" description="Basic and acidic residues" evidence="3">
    <location>
        <begin position="736"/>
        <end position="745"/>
    </location>
</feature>
<dbReference type="SUPFAM" id="SSF53098">
    <property type="entry name" value="Ribonuclease H-like"/>
    <property type="match status" value="1"/>
</dbReference>
<protein>
    <submittedName>
        <fullName evidence="4">Poly(A)-specific ribonuclease PARN</fullName>
    </submittedName>
</protein>
<evidence type="ECO:0000313" key="5">
    <source>
        <dbReference type="Proteomes" id="UP000288805"/>
    </source>
</evidence>
<dbReference type="InterPro" id="IPR006941">
    <property type="entry name" value="RNase_CAF1"/>
</dbReference>
<dbReference type="Gene3D" id="3.30.420.10">
    <property type="entry name" value="Ribonuclease H-like superfamily/Ribonuclease H"/>
    <property type="match status" value="2"/>
</dbReference>
<dbReference type="PANTHER" id="PTHR15092">
    <property type="entry name" value="POLY A -SPECIFIC RIBONUCLEASE/TARGET OF EGR1, MEMBER 1"/>
    <property type="match status" value="1"/>
</dbReference>
<proteinExistence type="inferred from homology"/>
<dbReference type="InterPro" id="IPR036397">
    <property type="entry name" value="RNaseH_sf"/>
</dbReference>
<dbReference type="EMBL" id="QGNW01000020">
    <property type="protein sequence ID" value="RVX14673.1"/>
    <property type="molecule type" value="Genomic_DNA"/>
</dbReference>
<reference evidence="4 5" key="1">
    <citation type="journal article" date="2018" name="PLoS Genet.">
        <title>Population sequencing reveals clonal diversity and ancestral inbreeding in the grapevine cultivar Chardonnay.</title>
        <authorList>
            <person name="Roach M.J."/>
            <person name="Johnson D.L."/>
            <person name="Bohlmann J."/>
            <person name="van Vuuren H.J."/>
            <person name="Jones S.J."/>
            <person name="Pretorius I.S."/>
            <person name="Schmidt S.A."/>
            <person name="Borneman A.R."/>
        </authorList>
    </citation>
    <scope>NUCLEOTIDE SEQUENCE [LARGE SCALE GENOMIC DNA]</scope>
    <source>
        <strain evidence="5">cv. Chardonnay</strain>
        <tissue evidence="4">Leaf</tissue>
    </source>
</reference>